<protein>
    <recommendedName>
        <fullName evidence="3">tRNA-splicing endonuclease subunit Sen15 domain-containing protein</fullName>
    </recommendedName>
</protein>
<dbReference type="InterPro" id="IPR011856">
    <property type="entry name" value="tRNA_endonuc-like_dom_sf"/>
</dbReference>
<dbReference type="InterPro" id="IPR018593">
    <property type="entry name" value="tRNA-endonuc_su_Sen15"/>
</dbReference>
<keyword evidence="5" id="KW-1185">Reference proteome</keyword>
<gene>
    <name evidence="4" type="ORF">CANVERA_P2118</name>
</gene>
<dbReference type="GO" id="GO:0003676">
    <property type="term" value="F:nucleic acid binding"/>
    <property type="evidence" value="ECO:0007669"/>
    <property type="project" value="InterPro"/>
</dbReference>
<organism evidence="4 5">
    <name type="scientific">Candida verbasci</name>
    <dbReference type="NCBI Taxonomy" id="1227364"/>
    <lineage>
        <taxon>Eukaryota</taxon>
        <taxon>Fungi</taxon>
        <taxon>Dikarya</taxon>
        <taxon>Ascomycota</taxon>
        <taxon>Saccharomycotina</taxon>
        <taxon>Pichiomycetes</taxon>
        <taxon>Debaryomycetaceae</taxon>
        <taxon>Candida/Lodderomyces clade</taxon>
        <taxon>Candida</taxon>
    </lineage>
</organism>
<evidence type="ECO:0000256" key="1">
    <source>
        <dbReference type="ARBA" id="ARBA00006091"/>
    </source>
</evidence>
<dbReference type="Gene3D" id="3.40.1350.10">
    <property type="match status" value="1"/>
</dbReference>
<name>A0A9W4TW19_9ASCO</name>
<evidence type="ECO:0000256" key="2">
    <source>
        <dbReference type="ARBA" id="ARBA00022694"/>
    </source>
</evidence>
<dbReference type="EMBL" id="CANTUO010000002">
    <property type="protein sequence ID" value="CAI5757604.1"/>
    <property type="molecule type" value="Genomic_DNA"/>
</dbReference>
<keyword evidence="2" id="KW-0819">tRNA processing</keyword>
<dbReference type="OrthoDB" id="10002170at2759"/>
<accession>A0A9W4TW19</accession>
<dbReference type="Proteomes" id="UP001152885">
    <property type="component" value="Unassembled WGS sequence"/>
</dbReference>
<evidence type="ECO:0000313" key="5">
    <source>
        <dbReference type="Proteomes" id="UP001152885"/>
    </source>
</evidence>
<evidence type="ECO:0000313" key="4">
    <source>
        <dbReference type="EMBL" id="CAI5757604.1"/>
    </source>
</evidence>
<feature type="domain" description="tRNA-splicing endonuclease subunit Sen15" evidence="3">
    <location>
        <begin position="9"/>
        <end position="112"/>
    </location>
</feature>
<reference evidence="4" key="1">
    <citation type="submission" date="2022-12" db="EMBL/GenBank/DDBJ databases">
        <authorList>
            <person name="Brejova B."/>
        </authorList>
    </citation>
    <scope>NUCLEOTIDE SEQUENCE</scope>
</reference>
<comment type="similarity">
    <text evidence="1">Belongs to the SEN15 family.</text>
</comment>
<dbReference type="AlphaFoldDB" id="A0A9W4TW19"/>
<dbReference type="InterPro" id="IPR036167">
    <property type="entry name" value="tRNA_intron_Endo_cat-like_sf"/>
</dbReference>
<dbReference type="GO" id="GO:0000213">
    <property type="term" value="F:tRNA-intron lyase activity"/>
    <property type="evidence" value="ECO:0007669"/>
    <property type="project" value="TreeGrafter"/>
</dbReference>
<comment type="caution">
    <text evidence="4">The sequence shown here is derived from an EMBL/GenBank/DDBJ whole genome shotgun (WGS) entry which is preliminary data.</text>
</comment>
<evidence type="ECO:0000259" key="3">
    <source>
        <dbReference type="Pfam" id="PF09631"/>
    </source>
</evidence>
<dbReference type="SUPFAM" id="SSF53032">
    <property type="entry name" value="tRNA-intron endonuclease catalytic domain-like"/>
    <property type="match status" value="1"/>
</dbReference>
<dbReference type="InterPro" id="IPR042777">
    <property type="entry name" value="Sen15_fungi"/>
</dbReference>
<dbReference type="GO" id="GO:0000379">
    <property type="term" value="P:tRNA-type intron splice site recognition and cleavage"/>
    <property type="evidence" value="ECO:0007669"/>
    <property type="project" value="InterPro"/>
</dbReference>
<dbReference type="Pfam" id="PF09631">
    <property type="entry name" value="Sen15"/>
    <property type="match status" value="1"/>
</dbReference>
<sequence>MSSTLIEQFKTNLIHYNLWNNVKIHNDLIISGIPSTKLVSTDDSNQIEWIMCIDKLGFGKELSIKIINSWFKQVQSLNNNFRPSRITIGIMNDDGTIVYYFVYDGITKPRQN</sequence>
<dbReference type="PANTHER" id="PTHR28518:SF1">
    <property type="entry name" value="TRNA-SPLICING ENDONUCLEASE SUBUNIT SEN15"/>
    <property type="match status" value="1"/>
</dbReference>
<proteinExistence type="inferred from homology"/>
<dbReference type="GO" id="GO:0000214">
    <property type="term" value="C:tRNA-intron endonuclease complex"/>
    <property type="evidence" value="ECO:0007669"/>
    <property type="project" value="InterPro"/>
</dbReference>
<dbReference type="PANTHER" id="PTHR28518">
    <property type="entry name" value="TRNA-SPLICING ENDONUCLEASE SUBUNIT SEN15"/>
    <property type="match status" value="1"/>
</dbReference>